<dbReference type="CDD" id="cd11304">
    <property type="entry name" value="Cadherin_repeat"/>
    <property type="match status" value="3"/>
</dbReference>
<evidence type="ECO:0000256" key="10">
    <source>
        <dbReference type="SAM" id="Phobius"/>
    </source>
</evidence>
<feature type="domain" description="Cadherin" evidence="11">
    <location>
        <begin position="454"/>
        <end position="557"/>
    </location>
</feature>
<feature type="compositionally biased region" description="Basic and acidic residues" evidence="9">
    <location>
        <begin position="890"/>
        <end position="900"/>
    </location>
</feature>
<dbReference type="PANTHER" id="PTHR24025:SF31">
    <property type="entry name" value="NEURAL-CADHERIN"/>
    <property type="match status" value="1"/>
</dbReference>
<reference evidence="12" key="1">
    <citation type="journal article" date="2021" name="Genome Biol. Evol.">
        <title>A High-Quality Reference Genome for a Parasitic Bivalve with Doubly Uniparental Inheritance (Bivalvia: Unionida).</title>
        <authorList>
            <person name="Smith C.H."/>
        </authorList>
    </citation>
    <scope>NUCLEOTIDE SEQUENCE</scope>
    <source>
        <strain evidence="12">CHS0354</strain>
    </source>
</reference>
<comment type="caution">
    <text evidence="12">The sequence shown here is derived from an EMBL/GenBank/DDBJ whole genome shotgun (WGS) entry which is preliminary data.</text>
</comment>
<dbReference type="Proteomes" id="UP001195483">
    <property type="component" value="Unassembled WGS sequence"/>
</dbReference>
<keyword evidence="4 8" id="KW-0106">Calcium</keyword>
<organism evidence="12 13">
    <name type="scientific">Potamilus streckersoni</name>
    <dbReference type="NCBI Taxonomy" id="2493646"/>
    <lineage>
        <taxon>Eukaryota</taxon>
        <taxon>Metazoa</taxon>
        <taxon>Spiralia</taxon>
        <taxon>Lophotrochozoa</taxon>
        <taxon>Mollusca</taxon>
        <taxon>Bivalvia</taxon>
        <taxon>Autobranchia</taxon>
        <taxon>Heteroconchia</taxon>
        <taxon>Palaeoheterodonta</taxon>
        <taxon>Unionida</taxon>
        <taxon>Unionoidea</taxon>
        <taxon>Unionidae</taxon>
        <taxon>Ambleminae</taxon>
        <taxon>Lampsilini</taxon>
        <taxon>Potamilus</taxon>
    </lineage>
</organism>
<reference evidence="12" key="2">
    <citation type="journal article" date="2021" name="Genome Biol. Evol.">
        <title>Developing a high-quality reference genome for a parasitic bivalve with doubly uniparental inheritance (Bivalvia: Unionida).</title>
        <authorList>
            <person name="Smith C.H."/>
        </authorList>
    </citation>
    <scope>NUCLEOTIDE SEQUENCE</scope>
    <source>
        <strain evidence="12">CHS0354</strain>
        <tissue evidence="12">Mantle</tissue>
    </source>
</reference>
<dbReference type="InterPro" id="IPR015919">
    <property type="entry name" value="Cadherin-like_sf"/>
</dbReference>
<evidence type="ECO:0000256" key="6">
    <source>
        <dbReference type="ARBA" id="ARBA00022989"/>
    </source>
</evidence>
<keyword evidence="2 10" id="KW-0812">Transmembrane</keyword>
<dbReference type="AlphaFoldDB" id="A0AAE0TJ73"/>
<dbReference type="SUPFAM" id="SSF49313">
    <property type="entry name" value="Cadherin-like"/>
    <property type="match status" value="5"/>
</dbReference>
<name>A0AAE0TJ73_9BIVA</name>
<keyword evidence="5" id="KW-0130">Cell adhesion</keyword>
<dbReference type="GO" id="GO:0007156">
    <property type="term" value="P:homophilic cell adhesion via plasma membrane adhesion molecules"/>
    <property type="evidence" value="ECO:0007669"/>
    <property type="project" value="InterPro"/>
</dbReference>
<dbReference type="EMBL" id="JAEAOA010000360">
    <property type="protein sequence ID" value="KAK3611261.1"/>
    <property type="molecule type" value="Genomic_DNA"/>
</dbReference>
<dbReference type="InterPro" id="IPR050971">
    <property type="entry name" value="Cadherin-domain_protein"/>
</dbReference>
<keyword evidence="6 10" id="KW-1133">Transmembrane helix</keyword>
<evidence type="ECO:0000313" key="13">
    <source>
        <dbReference type="Proteomes" id="UP001195483"/>
    </source>
</evidence>
<protein>
    <recommendedName>
        <fullName evidence="11">Cadherin domain-containing protein</fullName>
    </recommendedName>
</protein>
<evidence type="ECO:0000259" key="11">
    <source>
        <dbReference type="PROSITE" id="PS50268"/>
    </source>
</evidence>
<reference evidence="12" key="3">
    <citation type="submission" date="2023-05" db="EMBL/GenBank/DDBJ databases">
        <authorList>
            <person name="Smith C.H."/>
        </authorList>
    </citation>
    <scope>NUCLEOTIDE SEQUENCE</scope>
    <source>
        <strain evidence="12">CHS0354</strain>
        <tissue evidence="12">Mantle</tissue>
    </source>
</reference>
<keyword evidence="13" id="KW-1185">Reference proteome</keyword>
<dbReference type="PRINTS" id="PR00205">
    <property type="entry name" value="CADHERIN"/>
</dbReference>
<evidence type="ECO:0000256" key="8">
    <source>
        <dbReference type="PROSITE-ProRule" id="PRU00043"/>
    </source>
</evidence>
<feature type="domain" description="Cadherin" evidence="11">
    <location>
        <begin position="558"/>
        <end position="663"/>
    </location>
</feature>
<dbReference type="Pfam" id="PF00028">
    <property type="entry name" value="Cadherin"/>
    <property type="match status" value="1"/>
</dbReference>
<dbReference type="Gene3D" id="2.60.40.60">
    <property type="entry name" value="Cadherins"/>
    <property type="match status" value="5"/>
</dbReference>
<evidence type="ECO:0000256" key="5">
    <source>
        <dbReference type="ARBA" id="ARBA00022889"/>
    </source>
</evidence>
<evidence type="ECO:0000256" key="2">
    <source>
        <dbReference type="ARBA" id="ARBA00022692"/>
    </source>
</evidence>
<evidence type="ECO:0000256" key="9">
    <source>
        <dbReference type="SAM" id="MobiDB-lite"/>
    </source>
</evidence>
<evidence type="ECO:0000256" key="3">
    <source>
        <dbReference type="ARBA" id="ARBA00022737"/>
    </source>
</evidence>
<proteinExistence type="predicted"/>
<feature type="compositionally biased region" description="Polar residues" evidence="9">
    <location>
        <begin position="917"/>
        <end position="931"/>
    </location>
</feature>
<sequence>MIEHYAYTFPCCGVVTLWESIVGEPGALQMQVWRRYSVSNWTLVGENQAIASGAATFPFSISYTVPSTERITVRKGDYIGWYSSNDDMVKYTADIWYGTTYPTMIHRIMTSDLFPGDNYGWTNVNVYYDRYYAIRATVNPPSVPTFTNLDSTVTIGPSTAINSVLFTVSVTDSDPDDVGKLEVTLMKSYISLYSFDTTTLKLSTISSLSDREGETHTVVFMVKETNCYQYNTATLTIVITAKTLTFNNLPAVVSLAEGTTSQSLLYTLSVNGSEWYYCYDTSSNLKFQVRPNSVGTSRSQTYGVYVNEWPQFNYATLQSYTVNVRCVDTKSSRSTSSTLTVNINKSSSPVFTNLDNTITVNAHTAFIGDTIFRVSATDADNDMLTYSMTCSPSGCPFQLMYSGHLRLNAWLLLWTTASYKLSITVSDTHNNVVGPKYLTVNIANIDDIPQILNVPFTSNLEVKENTPLGTSLMTVSVYDADSADTLTYTYNCLQGEAFSHFALNPYTGVLKTAYKTINYETISTSTLSLTITVGDHKYYDQKTLTIVIKNENEAPYFLYSEYNVYQQEGLTSNYVFLDVSTLAIDVDASEILAYGLDCGVYTDYFTMASTTGQLSFKGVYDLHTTGTPSDVRCNVTVEDKGGLSAKMRLNIFVALVNDNLPSFQLSSYTFYVAASTAVGTLTFTLTATDRDTNTGDVITYSLDQSMLTDIYFMITNDGSMYVLKPLTPLYVGADLSFTALATDSAGHVGSATVLVKVPVSTTTVTTTTDRTLLFTESYTNMIWLVPTVTAFVSLIFLSAYMFYICFKHSKSCSCKESCCCVRGWNARRLFIPKLYKNRTFPMQKQRKESLHGHPTTFEMIDHEDNIPIVDRESNPSLSYIQPASPIVTTPDREDSKETLSRHRVVIASSRGTRPKRNSVSPQPYDSISQPQYEFPATNHRGTPSPIPEDEREVTTFQIRQPRRSWMVDSP</sequence>
<gene>
    <name evidence="12" type="ORF">CHS0354_004905</name>
</gene>
<dbReference type="GO" id="GO:0005911">
    <property type="term" value="C:cell-cell junction"/>
    <property type="evidence" value="ECO:0007669"/>
    <property type="project" value="TreeGrafter"/>
</dbReference>
<evidence type="ECO:0000313" key="12">
    <source>
        <dbReference type="EMBL" id="KAK3611261.1"/>
    </source>
</evidence>
<feature type="region of interest" description="Disordered" evidence="9">
    <location>
        <begin position="877"/>
        <end position="970"/>
    </location>
</feature>
<keyword evidence="7 10" id="KW-0472">Membrane</keyword>
<keyword evidence="3" id="KW-0677">Repeat</keyword>
<dbReference type="PANTHER" id="PTHR24025">
    <property type="entry name" value="DESMOGLEIN FAMILY MEMBER"/>
    <property type="match status" value="1"/>
</dbReference>
<dbReference type="PROSITE" id="PS50268">
    <property type="entry name" value="CADHERIN_2"/>
    <property type="match status" value="4"/>
</dbReference>
<dbReference type="SMART" id="SM00112">
    <property type="entry name" value="CA"/>
    <property type="match status" value="4"/>
</dbReference>
<feature type="domain" description="Cadherin" evidence="11">
    <location>
        <begin position="368"/>
        <end position="451"/>
    </location>
</feature>
<accession>A0AAE0TJ73</accession>
<dbReference type="GO" id="GO:0016020">
    <property type="term" value="C:membrane"/>
    <property type="evidence" value="ECO:0007669"/>
    <property type="project" value="UniProtKB-SubCell"/>
</dbReference>
<evidence type="ECO:0000256" key="1">
    <source>
        <dbReference type="ARBA" id="ARBA00004370"/>
    </source>
</evidence>
<feature type="transmembrane region" description="Helical" evidence="10">
    <location>
        <begin position="781"/>
        <end position="806"/>
    </location>
</feature>
<dbReference type="GO" id="GO:0005509">
    <property type="term" value="F:calcium ion binding"/>
    <property type="evidence" value="ECO:0007669"/>
    <property type="project" value="UniProtKB-UniRule"/>
</dbReference>
<evidence type="ECO:0000256" key="7">
    <source>
        <dbReference type="ARBA" id="ARBA00023136"/>
    </source>
</evidence>
<feature type="domain" description="Cadherin" evidence="11">
    <location>
        <begin position="664"/>
        <end position="788"/>
    </location>
</feature>
<dbReference type="InterPro" id="IPR002126">
    <property type="entry name" value="Cadherin-like_dom"/>
</dbReference>
<evidence type="ECO:0000256" key="4">
    <source>
        <dbReference type="ARBA" id="ARBA00022837"/>
    </source>
</evidence>
<comment type="subcellular location">
    <subcellularLocation>
        <location evidence="1">Membrane</location>
    </subcellularLocation>
</comment>